<dbReference type="Pfam" id="PF20415">
    <property type="entry name" value="DUF6699"/>
    <property type="match status" value="1"/>
</dbReference>
<proteinExistence type="predicted"/>
<dbReference type="EMBL" id="KB467843">
    <property type="protein sequence ID" value="PCH35018.1"/>
    <property type="molecule type" value="Genomic_DNA"/>
</dbReference>
<keyword evidence="4" id="KW-1185">Reference proteome</keyword>
<feature type="domain" description="DUF6699" evidence="2">
    <location>
        <begin position="209"/>
        <end position="362"/>
    </location>
</feature>
<dbReference type="OMA" id="THREWEA"/>
<dbReference type="AlphaFoldDB" id="A0A2H3JBH4"/>
<evidence type="ECO:0000313" key="3">
    <source>
        <dbReference type="EMBL" id="PCH35018.1"/>
    </source>
</evidence>
<feature type="compositionally biased region" description="Polar residues" evidence="1">
    <location>
        <begin position="115"/>
        <end position="128"/>
    </location>
</feature>
<name>A0A2H3JBH4_WOLCO</name>
<sequence>MANMSSYLRNLFGGSNTSPTSGTAKSSSRTSSSGPVPEVYAPVVNGGDLQRSYSYSVSHTPKPTSTHYSTPARARTQSGHVKRSETSPYATGPPAYSTTQEAGNYPSHAPKVSFITPTSSRSNSNASLHGSVPSIPSSDARHYNVSAHIRPSLQQRQHSHHSSSVTSMSSYGSTSGQPPSYPNPYSHLKVSCLHMHPILAHTRTHNAPLTYDVILPPSAHTVLDCETHSAIPTHTLMQPATDPPMPLGARLVLSSHKLPWPIIVTASNTGPVSPGPRFTIGPPKPDSVITNLDVLYGVHITLLKPVTPEEWAALGVGSRAQQKVARAYQMRCTRMGGGWEAGVRRVDWLGEKTRLVGVEVDKSGGDCGSGKLVFSR</sequence>
<organism evidence="3 4">
    <name type="scientific">Wolfiporia cocos (strain MD-104)</name>
    <name type="common">Brown rot fungus</name>
    <dbReference type="NCBI Taxonomy" id="742152"/>
    <lineage>
        <taxon>Eukaryota</taxon>
        <taxon>Fungi</taxon>
        <taxon>Dikarya</taxon>
        <taxon>Basidiomycota</taxon>
        <taxon>Agaricomycotina</taxon>
        <taxon>Agaricomycetes</taxon>
        <taxon>Polyporales</taxon>
        <taxon>Phaeolaceae</taxon>
        <taxon>Wolfiporia</taxon>
    </lineage>
</organism>
<feature type="compositionally biased region" description="Low complexity" evidence="1">
    <location>
        <begin position="152"/>
        <end position="175"/>
    </location>
</feature>
<evidence type="ECO:0000256" key="1">
    <source>
        <dbReference type="SAM" id="MobiDB-lite"/>
    </source>
</evidence>
<protein>
    <recommendedName>
        <fullName evidence="2">DUF6699 domain-containing protein</fullName>
    </recommendedName>
</protein>
<feature type="compositionally biased region" description="Polar residues" evidence="1">
    <location>
        <begin position="51"/>
        <end position="79"/>
    </location>
</feature>
<accession>A0A2H3JBH4</accession>
<dbReference type="Proteomes" id="UP000218811">
    <property type="component" value="Unassembled WGS sequence"/>
</dbReference>
<gene>
    <name evidence="3" type="ORF">WOLCODRAFT_165961</name>
</gene>
<evidence type="ECO:0000259" key="2">
    <source>
        <dbReference type="Pfam" id="PF20415"/>
    </source>
</evidence>
<dbReference type="OrthoDB" id="3242468at2759"/>
<feature type="region of interest" description="Disordered" evidence="1">
    <location>
        <begin position="1"/>
        <end position="182"/>
    </location>
</feature>
<reference evidence="3 4" key="1">
    <citation type="journal article" date="2012" name="Science">
        <title>The Paleozoic origin of enzymatic lignin decomposition reconstructed from 31 fungal genomes.</title>
        <authorList>
            <person name="Floudas D."/>
            <person name="Binder M."/>
            <person name="Riley R."/>
            <person name="Barry K."/>
            <person name="Blanchette R.A."/>
            <person name="Henrissat B."/>
            <person name="Martinez A.T."/>
            <person name="Otillar R."/>
            <person name="Spatafora J.W."/>
            <person name="Yadav J.S."/>
            <person name="Aerts A."/>
            <person name="Benoit I."/>
            <person name="Boyd A."/>
            <person name="Carlson A."/>
            <person name="Copeland A."/>
            <person name="Coutinho P.M."/>
            <person name="de Vries R.P."/>
            <person name="Ferreira P."/>
            <person name="Findley K."/>
            <person name="Foster B."/>
            <person name="Gaskell J."/>
            <person name="Glotzer D."/>
            <person name="Gorecki P."/>
            <person name="Heitman J."/>
            <person name="Hesse C."/>
            <person name="Hori C."/>
            <person name="Igarashi K."/>
            <person name="Jurgens J.A."/>
            <person name="Kallen N."/>
            <person name="Kersten P."/>
            <person name="Kohler A."/>
            <person name="Kuees U."/>
            <person name="Kumar T.K.A."/>
            <person name="Kuo A."/>
            <person name="LaButti K."/>
            <person name="Larrondo L.F."/>
            <person name="Lindquist E."/>
            <person name="Ling A."/>
            <person name="Lombard V."/>
            <person name="Lucas S."/>
            <person name="Lundell T."/>
            <person name="Martin R."/>
            <person name="McLaughlin D.J."/>
            <person name="Morgenstern I."/>
            <person name="Morin E."/>
            <person name="Murat C."/>
            <person name="Nagy L.G."/>
            <person name="Nolan M."/>
            <person name="Ohm R.A."/>
            <person name="Patyshakuliyeva A."/>
            <person name="Rokas A."/>
            <person name="Ruiz-Duenas F.J."/>
            <person name="Sabat G."/>
            <person name="Salamov A."/>
            <person name="Samejima M."/>
            <person name="Schmutz J."/>
            <person name="Slot J.C."/>
            <person name="St John F."/>
            <person name="Stenlid J."/>
            <person name="Sun H."/>
            <person name="Sun S."/>
            <person name="Syed K."/>
            <person name="Tsang A."/>
            <person name="Wiebenga A."/>
            <person name="Young D."/>
            <person name="Pisabarro A."/>
            <person name="Eastwood D.C."/>
            <person name="Martin F."/>
            <person name="Cullen D."/>
            <person name="Grigoriev I.V."/>
            <person name="Hibbett D.S."/>
        </authorList>
    </citation>
    <scope>NUCLEOTIDE SEQUENCE [LARGE SCALE GENOMIC DNA]</scope>
    <source>
        <strain evidence="3 4">MD-104</strain>
    </source>
</reference>
<feature type="compositionally biased region" description="Polar residues" evidence="1">
    <location>
        <begin position="1"/>
        <end position="19"/>
    </location>
</feature>
<evidence type="ECO:0000313" key="4">
    <source>
        <dbReference type="Proteomes" id="UP000218811"/>
    </source>
</evidence>
<dbReference type="InterPro" id="IPR046522">
    <property type="entry name" value="DUF6699"/>
</dbReference>
<feature type="compositionally biased region" description="Low complexity" evidence="1">
    <location>
        <begin position="20"/>
        <end position="33"/>
    </location>
</feature>